<dbReference type="SUPFAM" id="SSF55681">
    <property type="entry name" value="Class II aaRS and biotin synthetases"/>
    <property type="match status" value="1"/>
</dbReference>
<dbReference type="EMBL" id="MFID01000020">
    <property type="protein sequence ID" value="OGF81020.1"/>
    <property type="molecule type" value="Genomic_DNA"/>
</dbReference>
<organism evidence="11 12">
    <name type="scientific">Candidatus Giovannonibacteria bacterium RIFCSPLOWO2_01_FULL_45_34</name>
    <dbReference type="NCBI Taxonomy" id="1798351"/>
    <lineage>
        <taxon>Bacteria</taxon>
        <taxon>Candidatus Giovannoniibacteriota</taxon>
    </lineage>
</organism>
<dbReference type="EC" id="6.1.1.15" evidence="1"/>
<evidence type="ECO:0000256" key="3">
    <source>
        <dbReference type="ARBA" id="ARBA00022598"/>
    </source>
</evidence>
<protein>
    <recommendedName>
        <fullName evidence="2">Proline--tRNA ligase</fullName>
        <ecNumber evidence="1">6.1.1.15</ecNumber>
    </recommendedName>
    <alternativeName>
        <fullName evidence="8">Prolyl-tRNA synthetase</fullName>
    </alternativeName>
</protein>
<dbReference type="AlphaFoldDB" id="A0A1F5WZF3"/>
<dbReference type="InterPro" id="IPR002314">
    <property type="entry name" value="aa-tRNA-synt_IIb"/>
</dbReference>
<dbReference type="Pfam" id="PF03129">
    <property type="entry name" value="HGTP_anticodon"/>
    <property type="match status" value="1"/>
</dbReference>
<dbReference type="Proteomes" id="UP000178114">
    <property type="component" value="Unassembled WGS sequence"/>
</dbReference>
<dbReference type="InterPro" id="IPR036621">
    <property type="entry name" value="Anticodon-bd_dom_sf"/>
</dbReference>
<evidence type="ECO:0000256" key="1">
    <source>
        <dbReference type="ARBA" id="ARBA00012831"/>
    </source>
</evidence>
<dbReference type="GO" id="GO:0004827">
    <property type="term" value="F:proline-tRNA ligase activity"/>
    <property type="evidence" value="ECO:0007669"/>
    <property type="project" value="UniProtKB-EC"/>
</dbReference>
<keyword evidence="3" id="KW-0436">Ligase</keyword>
<evidence type="ECO:0000313" key="12">
    <source>
        <dbReference type="Proteomes" id="UP000178114"/>
    </source>
</evidence>
<evidence type="ECO:0000256" key="6">
    <source>
        <dbReference type="ARBA" id="ARBA00022917"/>
    </source>
</evidence>
<evidence type="ECO:0000256" key="2">
    <source>
        <dbReference type="ARBA" id="ARBA00019110"/>
    </source>
</evidence>
<dbReference type="InterPro" id="IPR044140">
    <property type="entry name" value="ProRS_anticodon_short"/>
</dbReference>
<dbReference type="InterPro" id="IPR004154">
    <property type="entry name" value="Anticodon-bd"/>
</dbReference>
<dbReference type="GO" id="GO:0006433">
    <property type="term" value="P:prolyl-tRNA aminoacylation"/>
    <property type="evidence" value="ECO:0007669"/>
    <property type="project" value="InterPro"/>
</dbReference>
<dbReference type="CDD" id="cd00861">
    <property type="entry name" value="ProRS_anticodon_short"/>
    <property type="match status" value="1"/>
</dbReference>
<evidence type="ECO:0000259" key="10">
    <source>
        <dbReference type="PROSITE" id="PS50862"/>
    </source>
</evidence>
<dbReference type="Gene3D" id="3.40.50.800">
    <property type="entry name" value="Anticodon-binding domain"/>
    <property type="match status" value="1"/>
</dbReference>
<reference evidence="11 12" key="1">
    <citation type="journal article" date="2016" name="Nat. Commun.">
        <title>Thousands of microbial genomes shed light on interconnected biogeochemical processes in an aquifer system.</title>
        <authorList>
            <person name="Anantharaman K."/>
            <person name="Brown C.T."/>
            <person name="Hug L.A."/>
            <person name="Sharon I."/>
            <person name="Castelle C.J."/>
            <person name="Probst A.J."/>
            <person name="Thomas B.C."/>
            <person name="Singh A."/>
            <person name="Wilkins M.J."/>
            <person name="Karaoz U."/>
            <person name="Brodie E.L."/>
            <person name="Williams K.H."/>
            <person name="Hubbard S.S."/>
            <person name="Banfield J.F."/>
        </authorList>
    </citation>
    <scope>NUCLEOTIDE SEQUENCE [LARGE SCALE GENOMIC DNA]</scope>
</reference>
<proteinExistence type="predicted"/>
<dbReference type="InterPro" id="IPR002316">
    <property type="entry name" value="Pro-tRNA-ligase_IIa"/>
</dbReference>
<gene>
    <name evidence="11" type="ORF">A2930_00175</name>
</gene>
<dbReference type="PRINTS" id="PR01046">
    <property type="entry name" value="TRNASYNTHPRO"/>
</dbReference>
<evidence type="ECO:0000256" key="8">
    <source>
        <dbReference type="ARBA" id="ARBA00029731"/>
    </source>
</evidence>
<evidence type="ECO:0000256" key="4">
    <source>
        <dbReference type="ARBA" id="ARBA00022741"/>
    </source>
</evidence>
<name>A0A1F5WZF3_9BACT</name>
<dbReference type="Gene3D" id="3.30.930.10">
    <property type="entry name" value="Bira Bifunctional Protein, Domain 2"/>
    <property type="match status" value="1"/>
</dbReference>
<keyword evidence="7" id="KW-0030">Aminoacyl-tRNA synthetase</keyword>
<dbReference type="InterPro" id="IPR045864">
    <property type="entry name" value="aa-tRNA-synth_II/BPL/LPL"/>
</dbReference>
<keyword evidence="4" id="KW-0547">Nucleotide-binding</keyword>
<dbReference type="InterPro" id="IPR050062">
    <property type="entry name" value="Pro-tRNA_synthetase"/>
</dbReference>
<dbReference type="STRING" id="1798351.A2930_00175"/>
<evidence type="ECO:0000256" key="9">
    <source>
        <dbReference type="ARBA" id="ARBA00047671"/>
    </source>
</evidence>
<evidence type="ECO:0000256" key="5">
    <source>
        <dbReference type="ARBA" id="ARBA00022840"/>
    </source>
</evidence>
<dbReference type="GO" id="GO:0005524">
    <property type="term" value="F:ATP binding"/>
    <property type="evidence" value="ECO:0007669"/>
    <property type="project" value="UniProtKB-KW"/>
</dbReference>
<dbReference type="PROSITE" id="PS50862">
    <property type="entry name" value="AA_TRNA_LIGASE_II"/>
    <property type="match status" value="1"/>
</dbReference>
<dbReference type="Pfam" id="PF00587">
    <property type="entry name" value="tRNA-synt_2b"/>
    <property type="match status" value="1"/>
</dbReference>
<dbReference type="PANTHER" id="PTHR42753">
    <property type="entry name" value="MITOCHONDRIAL RIBOSOME PROTEIN L39/PROLYL-TRNA LIGASE FAMILY MEMBER"/>
    <property type="match status" value="1"/>
</dbReference>
<comment type="catalytic activity">
    <reaction evidence="9">
        <text>tRNA(Pro) + L-proline + ATP = L-prolyl-tRNA(Pro) + AMP + diphosphate</text>
        <dbReference type="Rhea" id="RHEA:14305"/>
        <dbReference type="Rhea" id="RHEA-COMP:9700"/>
        <dbReference type="Rhea" id="RHEA-COMP:9702"/>
        <dbReference type="ChEBI" id="CHEBI:30616"/>
        <dbReference type="ChEBI" id="CHEBI:33019"/>
        <dbReference type="ChEBI" id="CHEBI:60039"/>
        <dbReference type="ChEBI" id="CHEBI:78442"/>
        <dbReference type="ChEBI" id="CHEBI:78532"/>
        <dbReference type="ChEBI" id="CHEBI:456215"/>
        <dbReference type="EC" id="6.1.1.15"/>
    </reaction>
</comment>
<comment type="caution">
    <text evidence="11">The sequence shown here is derived from an EMBL/GenBank/DDBJ whole genome shotgun (WGS) entry which is preliminary data.</text>
</comment>
<keyword evidence="5" id="KW-0067">ATP-binding</keyword>
<dbReference type="SUPFAM" id="SSF52954">
    <property type="entry name" value="Class II aaRS ABD-related"/>
    <property type="match status" value="1"/>
</dbReference>
<dbReference type="InterPro" id="IPR006195">
    <property type="entry name" value="aa-tRNA-synth_II"/>
</dbReference>
<feature type="domain" description="Aminoacyl-transfer RNA synthetases class-II family profile" evidence="10">
    <location>
        <begin position="34"/>
        <end position="314"/>
    </location>
</feature>
<dbReference type="GO" id="GO:0005829">
    <property type="term" value="C:cytosol"/>
    <property type="evidence" value="ECO:0007669"/>
    <property type="project" value="TreeGrafter"/>
</dbReference>
<sequence>MRQSRLFTKIEKNPPKDEESLNALLLERGGFIHRLMSGVYSYLPLGLLVLKKIEQIIREEMNAVGGQEVLMPALHPLENYIKTGRENISDLFHTALGNGSKFVLGQSHEEVVVPLVQHYAHSYKDLPLAVYQIQTKFRNELRAKSGLFRGREFPMKDMYSFHLTEDDFEKYYDVVKKAYIKIFERAGIGGKTYFTYAAGGTFSKFSHEFQMLTPAGEDTIYTCEKCRIAVNDEIKDVHKNCPECGGALSGPKKAIEVGNIFPLKTKFSGAFGLTVKNEEGKEVPVFMGCYGIGLSRLMGAVAEVCNDQNGLIWPESVAPFSVHLVYLRSDDKNVRAEADKLYEKLTVEGTPVLYDDREDKSAGEKFAESDIIGIPVRAVVSEKTLKSASVELKGRGEKDFKLVKISEIKKYVK</sequence>
<evidence type="ECO:0000313" key="11">
    <source>
        <dbReference type="EMBL" id="OGF81020.1"/>
    </source>
</evidence>
<dbReference type="PANTHER" id="PTHR42753:SF2">
    <property type="entry name" value="PROLINE--TRNA LIGASE"/>
    <property type="match status" value="1"/>
</dbReference>
<evidence type="ECO:0000256" key="7">
    <source>
        <dbReference type="ARBA" id="ARBA00023146"/>
    </source>
</evidence>
<keyword evidence="6" id="KW-0648">Protein biosynthesis</keyword>
<accession>A0A1F5WZF3</accession>